<dbReference type="Proteomes" id="UP000559404">
    <property type="component" value="Unassembled WGS sequence"/>
</dbReference>
<dbReference type="InterPro" id="IPR056442">
    <property type="entry name" value="GINT1_N"/>
</dbReference>
<evidence type="ECO:0000313" key="3">
    <source>
        <dbReference type="Proteomes" id="UP000559404"/>
    </source>
</evidence>
<gene>
    <name evidence="2" type="ORF">H1W37_03840</name>
</gene>
<reference evidence="2 3" key="1">
    <citation type="submission" date="2020-07" db="EMBL/GenBank/DDBJ databases">
        <authorList>
            <person name="Li M."/>
        </authorList>
    </citation>
    <scope>NUCLEOTIDE SEQUENCE [LARGE SCALE GENOMIC DNA]</scope>
    <source>
        <strain evidence="2 3">DSM 23284</strain>
    </source>
</reference>
<protein>
    <submittedName>
        <fullName evidence="2">DUF1647 domain-containing protein</fullName>
    </submittedName>
</protein>
<dbReference type="AlphaFoldDB" id="A0A838XH99"/>
<sequence>MTVTIVTAANAGFGRTLAQFLLSVRRRGLHRQHRILAYDLGLTPEQRQDLSARFPWCEIIRFRFEDYPPHVAVEAKTFAWKPLIIAEVAERFGGIVFWLDSATLFHGDLREPLEVLARHHVYSLEGQSNIDQCCEPAVRDYLRIEPEFLHRQVRIGGVLGLATATPAARKLIATWRDLALDPRAFTAERSGHNADQTVLSVVLFRMEQAGELVLNPGDIDISSFRPVRWLSSRNKVLGGQPLWADPLVRLGYRAYKVGDRINLRWQDFYTRRLLGLHRWPKEHFQVFVMRPGDEAPTPVRAPALSYYADPFLMRRDGRLWLFVEEFEYVEQCGRLVAMELDEELRPGPVHPVLPLREHASFPYLFQIGDRLMMVPETCALGALDLYECVGFPGRWRRVRRFFHDVDAVDTKVFHRDGKWWLVTCMSADGEGARTLHVFSTDDLETGALTAHPVNEARHFADGSHGYGRGAGSLFLDADGPMRVIQKNTDYYGQAAEVRRIAPLAPEAYAETPVGRGHPLADLVSLVSPHHVAMCGGAVAFDVRDRLGFVSGLPGIGPRLAPIDPVAKRFLAGDASVTAAVADAVSRLEALGVHAAPGLPHASTQPCDG</sequence>
<dbReference type="InterPro" id="IPR023296">
    <property type="entry name" value="Glyco_hydro_beta-prop_sf"/>
</dbReference>
<dbReference type="RefSeq" id="WP_181758974.1">
    <property type="nucleotide sequence ID" value="NZ_BMCR01000004.1"/>
</dbReference>
<dbReference type="SUPFAM" id="SSF75005">
    <property type="entry name" value="Arabinanase/levansucrase/invertase"/>
    <property type="match status" value="1"/>
</dbReference>
<accession>A0A838XH99</accession>
<dbReference type="PANTHER" id="PTHR31389:SF4">
    <property type="entry name" value="LD39211P"/>
    <property type="match status" value="1"/>
</dbReference>
<dbReference type="PANTHER" id="PTHR31389">
    <property type="entry name" value="LD39211P"/>
    <property type="match status" value="1"/>
</dbReference>
<feature type="domain" description="Glucosamine inositolphosphorylceramide transferase 1 N-terminal" evidence="1">
    <location>
        <begin position="305"/>
        <end position="513"/>
    </location>
</feature>
<dbReference type="Pfam" id="PF24793">
    <property type="entry name" value="GINT1_N"/>
    <property type="match status" value="1"/>
</dbReference>
<reference evidence="2 3" key="2">
    <citation type="submission" date="2020-08" db="EMBL/GenBank/DDBJ databases">
        <title>Stappia taiwanensis sp. nov., isolated from a coastal thermal spring.</title>
        <authorList>
            <person name="Kampfer P."/>
        </authorList>
    </citation>
    <scope>NUCLEOTIDE SEQUENCE [LARGE SCALE GENOMIC DNA]</scope>
    <source>
        <strain evidence="2 3">DSM 23284</strain>
    </source>
</reference>
<evidence type="ECO:0000259" key="1">
    <source>
        <dbReference type="Pfam" id="PF24793"/>
    </source>
</evidence>
<comment type="caution">
    <text evidence="2">The sequence shown here is derived from an EMBL/GenBank/DDBJ whole genome shotgun (WGS) entry which is preliminary data.</text>
</comment>
<proteinExistence type="predicted"/>
<keyword evidence="3" id="KW-1185">Reference proteome</keyword>
<organism evidence="2 3">
    <name type="scientific">Stappia taiwanensis</name>
    <dbReference type="NCBI Taxonomy" id="992267"/>
    <lineage>
        <taxon>Bacteria</taxon>
        <taxon>Pseudomonadati</taxon>
        <taxon>Pseudomonadota</taxon>
        <taxon>Alphaproteobacteria</taxon>
        <taxon>Hyphomicrobiales</taxon>
        <taxon>Stappiaceae</taxon>
        <taxon>Stappia</taxon>
    </lineage>
</organism>
<dbReference type="EMBL" id="JACEON010000003">
    <property type="protein sequence ID" value="MBA4610769.1"/>
    <property type="molecule type" value="Genomic_DNA"/>
</dbReference>
<name>A0A838XH99_9HYPH</name>
<evidence type="ECO:0000313" key="2">
    <source>
        <dbReference type="EMBL" id="MBA4610769.1"/>
    </source>
</evidence>